<feature type="transmembrane region" description="Helical" evidence="1">
    <location>
        <begin position="20"/>
        <end position="38"/>
    </location>
</feature>
<name>A0ABV1Q1T0_STRMI</name>
<dbReference type="Proteomes" id="UP001456562">
    <property type="component" value="Unassembled WGS sequence"/>
</dbReference>
<evidence type="ECO:0008006" key="4">
    <source>
        <dbReference type="Google" id="ProtNLM"/>
    </source>
</evidence>
<keyword evidence="1" id="KW-0472">Membrane</keyword>
<accession>A0ABV1Q1T0</accession>
<reference evidence="2 3" key="1">
    <citation type="submission" date="2024-01" db="EMBL/GenBank/DDBJ databases">
        <title>Metagenomic exploration of the rhizosphere soil microbial community and their significance in facilitating the development of wild simulated ginseng.</title>
        <authorList>
            <person name="Huang J."/>
        </authorList>
    </citation>
    <scope>NUCLEOTIDE SEQUENCE [LARGE SCALE GENOMIC DNA]</scope>
    <source>
        <strain evidence="2 3">WY141</strain>
    </source>
</reference>
<evidence type="ECO:0000313" key="3">
    <source>
        <dbReference type="Proteomes" id="UP001456562"/>
    </source>
</evidence>
<evidence type="ECO:0000256" key="1">
    <source>
        <dbReference type="SAM" id="Phobius"/>
    </source>
</evidence>
<dbReference type="RefSeq" id="WP_350239769.1">
    <property type="nucleotide sequence ID" value="NZ_JBEJUE010000008.1"/>
</dbReference>
<evidence type="ECO:0000313" key="2">
    <source>
        <dbReference type="EMBL" id="MER0425103.1"/>
    </source>
</evidence>
<protein>
    <recommendedName>
        <fullName evidence="4">DUF4760 domain-containing protein</fullName>
    </recommendedName>
</protein>
<comment type="caution">
    <text evidence="2">The sequence shown here is derived from an EMBL/GenBank/DDBJ whole genome shotgun (WGS) entry which is preliminary data.</text>
</comment>
<dbReference type="EMBL" id="JBEJUE010000008">
    <property type="protein sequence ID" value="MER0425103.1"/>
    <property type="molecule type" value="Genomic_DNA"/>
</dbReference>
<sequence>MKRDWMVAAGQEPGPGWKVTIAVAGIAAVASIVAALIASRSARSVKKAELDAQRIRDLEASISEKKYETYKPMINLLKDMLDRREIGEDVFRASVSEFATWVTIYGSDEAVGAFHNFMQAAYASPPPVVLMRLYADFVIAARRDIGYPDTRVTRQQFLGVRINDIYAHRIFSDIDKPFADLCRDANWSPPWLQRPNA</sequence>
<proteinExistence type="predicted"/>
<keyword evidence="1" id="KW-0812">Transmembrane</keyword>
<organism evidence="2 3">
    <name type="scientific">Streptomyces microflavus</name>
    <name type="common">Streptomyces lipmanii</name>
    <dbReference type="NCBI Taxonomy" id="1919"/>
    <lineage>
        <taxon>Bacteria</taxon>
        <taxon>Bacillati</taxon>
        <taxon>Actinomycetota</taxon>
        <taxon>Actinomycetes</taxon>
        <taxon>Kitasatosporales</taxon>
        <taxon>Streptomycetaceae</taxon>
        <taxon>Streptomyces</taxon>
    </lineage>
</organism>
<keyword evidence="3" id="KW-1185">Reference proteome</keyword>
<gene>
    <name evidence="2" type="ORF">ABR748_12855</name>
</gene>
<keyword evidence="1" id="KW-1133">Transmembrane helix</keyword>